<keyword evidence="5" id="KW-0732">Signal</keyword>
<dbReference type="SUPFAM" id="SSF50952">
    <property type="entry name" value="Soluble quinoprotein glucose dehydrogenase"/>
    <property type="match status" value="1"/>
</dbReference>
<evidence type="ECO:0000256" key="5">
    <source>
        <dbReference type="SAM" id="SignalP"/>
    </source>
</evidence>
<dbReference type="GO" id="GO:0009055">
    <property type="term" value="F:electron transfer activity"/>
    <property type="evidence" value="ECO:0007669"/>
    <property type="project" value="InterPro"/>
</dbReference>
<sequence length="809" mass="88019" precursor="true">MSTRVPLFALICAASFVSLASAEPPRVLDDRMQLEMIAEHPAIVTPIGIAFDAQGRLLVIESQTHHRKEDYVGPEKDRIRAYVDSDGDGKFDAWSNFYEGTTFTMSLAAAPDGSIYVATRMEIFRLRDTNNDGVADEKTEIAHLETKGNYPHNGLAGLTFGPGGKLIFGMGENLGEPFALVGSDGARINGGGEGGCVYQTEADGSKLKKIATGVWNPFGMCFDPQERLFCVDNDPDGRPPCRLLDIVDTGDYGYQFRYGRSGVHPLQAWDGELPGTLPMAAGTGEAPCAVLYDHGDLLVTSWGDHRIERYTLEHSGATVRGRMSPVVVGDENFRPTGMVEGPDGAYYFADWVDRSYQVHGNGRLWKLSWKNGPPKNKPLSLSDAEKEARQLAQEFDLQALDSPDLFLRQGAIAGLTKQPDRLRQVDWDVLPTGDQRLGVLQALRWIGATADEAHLSEALADADEAVRIEAVRWIADEQLKRYEEELKTQLASGKLSAQAFPVYLAAIAWLQSGKVGGNSEWLSQKLLSDTATSPTASPATRAMAITLLPPSHPQLTTSKLTEWAQSDHPALQSAAVRTLALRATAESAEPLAKLAADDQLPIQTRADAIGGLACDKEKHAPLLTKLAEGDNPVIATAAKRASLDSGKLETANRPPLTDVDAWLAKLPSDTSRDAGWRVFMSDRATCARCHTFGGRGAKVGPDLTHIGARTDRRRILQSILRPSQEIGPMFVAEMLLLDDGRVLSGFPLHRLVEDKRELFVDANGKTFEVDPDEIMERRAAEKSIMPEGLPGQLTLAELADLLALLAGDQ</sequence>
<dbReference type="GO" id="GO:0046872">
    <property type="term" value="F:metal ion binding"/>
    <property type="evidence" value="ECO:0007669"/>
    <property type="project" value="UniProtKB-KW"/>
</dbReference>
<keyword evidence="2 4" id="KW-0479">Metal-binding</keyword>
<dbReference type="Gene3D" id="2.120.10.30">
    <property type="entry name" value="TolB, C-terminal domain"/>
    <property type="match status" value="1"/>
</dbReference>
<dbReference type="PROSITE" id="PS51007">
    <property type="entry name" value="CYTC"/>
    <property type="match status" value="1"/>
</dbReference>
<dbReference type="Gene3D" id="1.10.760.10">
    <property type="entry name" value="Cytochrome c-like domain"/>
    <property type="match status" value="1"/>
</dbReference>
<dbReference type="InterPro" id="IPR013427">
    <property type="entry name" value="Haem-bd_dom_put"/>
</dbReference>
<dbReference type="NCBIfam" id="TIGR02603">
    <property type="entry name" value="CxxCH_TIGR02603"/>
    <property type="match status" value="1"/>
</dbReference>
<dbReference type="SUPFAM" id="SSF48371">
    <property type="entry name" value="ARM repeat"/>
    <property type="match status" value="1"/>
</dbReference>
<dbReference type="InterPro" id="IPR055557">
    <property type="entry name" value="DUF7133"/>
</dbReference>
<dbReference type="EMBL" id="SJPF01000004">
    <property type="protein sequence ID" value="TWT31846.1"/>
    <property type="molecule type" value="Genomic_DNA"/>
</dbReference>
<protein>
    <recommendedName>
        <fullName evidence="6">Cytochrome c domain-containing protein</fullName>
    </recommendedName>
</protein>
<gene>
    <name evidence="7" type="ORF">Enr8_37710</name>
</gene>
<dbReference type="RefSeq" id="WP_146434319.1">
    <property type="nucleotide sequence ID" value="NZ_SJPF01000004.1"/>
</dbReference>
<feature type="domain" description="Cytochrome c" evidence="6">
    <location>
        <begin position="670"/>
        <end position="809"/>
    </location>
</feature>
<comment type="caution">
    <text evidence="7">The sequence shown here is derived from an EMBL/GenBank/DDBJ whole genome shotgun (WGS) entry which is preliminary data.</text>
</comment>
<dbReference type="InterPro" id="IPR011042">
    <property type="entry name" value="6-blade_b-propeller_TolB-like"/>
</dbReference>
<evidence type="ECO:0000256" key="3">
    <source>
        <dbReference type="ARBA" id="ARBA00023004"/>
    </source>
</evidence>
<evidence type="ECO:0000256" key="2">
    <source>
        <dbReference type="ARBA" id="ARBA00022723"/>
    </source>
</evidence>
<evidence type="ECO:0000259" key="6">
    <source>
        <dbReference type="PROSITE" id="PS51007"/>
    </source>
</evidence>
<evidence type="ECO:0000313" key="8">
    <source>
        <dbReference type="Proteomes" id="UP000318878"/>
    </source>
</evidence>
<keyword evidence="3 4" id="KW-0408">Iron</keyword>
<organism evidence="7 8">
    <name type="scientific">Blastopirellula retiformator</name>
    <dbReference type="NCBI Taxonomy" id="2527970"/>
    <lineage>
        <taxon>Bacteria</taxon>
        <taxon>Pseudomonadati</taxon>
        <taxon>Planctomycetota</taxon>
        <taxon>Planctomycetia</taxon>
        <taxon>Pirellulales</taxon>
        <taxon>Pirellulaceae</taxon>
        <taxon>Blastopirellula</taxon>
    </lineage>
</organism>
<dbReference type="OrthoDB" id="232040at2"/>
<keyword evidence="8" id="KW-1185">Reference proteome</keyword>
<dbReference type="Pfam" id="PF23500">
    <property type="entry name" value="DUF7133"/>
    <property type="match status" value="1"/>
</dbReference>
<dbReference type="InterPro" id="IPR011041">
    <property type="entry name" value="Quinoprot_gluc/sorb_DH_b-prop"/>
</dbReference>
<evidence type="ECO:0000313" key="7">
    <source>
        <dbReference type="EMBL" id="TWT31846.1"/>
    </source>
</evidence>
<feature type="signal peptide" evidence="5">
    <location>
        <begin position="1"/>
        <end position="22"/>
    </location>
</feature>
<proteinExistence type="predicted"/>
<name>A0A5C5UZP2_9BACT</name>
<dbReference type="Proteomes" id="UP000318878">
    <property type="component" value="Unassembled WGS sequence"/>
</dbReference>
<dbReference type="PANTHER" id="PTHR33546">
    <property type="entry name" value="LARGE, MULTIFUNCTIONAL SECRETED PROTEIN-RELATED"/>
    <property type="match status" value="1"/>
</dbReference>
<feature type="chain" id="PRO_5022917202" description="Cytochrome c domain-containing protein" evidence="5">
    <location>
        <begin position="23"/>
        <end position="809"/>
    </location>
</feature>
<dbReference type="SUPFAM" id="SSF46626">
    <property type="entry name" value="Cytochrome c"/>
    <property type="match status" value="1"/>
</dbReference>
<accession>A0A5C5UZP2</accession>
<dbReference type="AlphaFoldDB" id="A0A5C5UZP2"/>
<dbReference type="PANTHER" id="PTHR33546:SF1">
    <property type="entry name" value="LARGE, MULTIFUNCTIONAL SECRETED PROTEIN"/>
    <property type="match status" value="1"/>
</dbReference>
<dbReference type="InterPro" id="IPR016024">
    <property type="entry name" value="ARM-type_fold"/>
</dbReference>
<evidence type="ECO:0000256" key="4">
    <source>
        <dbReference type="PROSITE-ProRule" id="PRU00433"/>
    </source>
</evidence>
<dbReference type="GO" id="GO:0020037">
    <property type="term" value="F:heme binding"/>
    <property type="evidence" value="ECO:0007669"/>
    <property type="project" value="InterPro"/>
</dbReference>
<dbReference type="NCBIfam" id="TIGR02604">
    <property type="entry name" value="Piru_Ver_Nterm"/>
    <property type="match status" value="1"/>
</dbReference>
<dbReference type="InterPro" id="IPR009056">
    <property type="entry name" value="Cyt_c-like_dom"/>
</dbReference>
<evidence type="ECO:0000256" key="1">
    <source>
        <dbReference type="ARBA" id="ARBA00022617"/>
    </source>
</evidence>
<reference evidence="7 8" key="1">
    <citation type="submission" date="2019-02" db="EMBL/GenBank/DDBJ databases">
        <title>Deep-cultivation of Planctomycetes and their phenomic and genomic characterization uncovers novel biology.</title>
        <authorList>
            <person name="Wiegand S."/>
            <person name="Jogler M."/>
            <person name="Boedeker C."/>
            <person name="Pinto D."/>
            <person name="Vollmers J."/>
            <person name="Rivas-Marin E."/>
            <person name="Kohn T."/>
            <person name="Peeters S.H."/>
            <person name="Heuer A."/>
            <person name="Rast P."/>
            <person name="Oberbeckmann S."/>
            <person name="Bunk B."/>
            <person name="Jeske O."/>
            <person name="Meyerdierks A."/>
            <person name="Storesund J.E."/>
            <person name="Kallscheuer N."/>
            <person name="Luecker S."/>
            <person name="Lage O.M."/>
            <person name="Pohl T."/>
            <person name="Merkel B.J."/>
            <person name="Hornburger P."/>
            <person name="Mueller R.-W."/>
            <person name="Bruemmer F."/>
            <person name="Labrenz M."/>
            <person name="Spormann A.M."/>
            <person name="Op Den Camp H."/>
            <person name="Overmann J."/>
            <person name="Amann R."/>
            <person name="Jetten M.S.M."/>
            <person name="Mascher T."/>
            <person name="Medema M.H."/>
            <person name="Devos D.P."/>
            <person name="Kaster A.-K."/>
            <person name="Ovreas L."/>
            <person name="Rohde M."/>
            <person name="Galperin M.Y."/>
            <person name="Jogler C."/>
        </authorList>
    </citation>
    <scope>NUCLEOTIDE SEQUENCE [LARGE SCALE GENOMIC DNA]</scope>
    <source>
        <strain evidence="7 8">Enr8</strain>
    </source>
</reference>
<dbReference type="InterPro" id="IPR036909">
    <property type="entry name" value="Cyt_c-like_dom_sf"/>
</dbReference>
<keyword evidence="1 4" id="KW-0349">Heme</keyword>
<dbReference type="InterPro" id="IPR013428">
    <property type="entry name" value="Membrane-bound_put_N"/>
</dbReference>